<dbReference type="Pfam" id="PF05598">
    <property type="entry name" value="DUF772"/>
    <property type="match status" value="1"/>
</dbReference>
<dbReference type="PANTHER" id="PTHR33803">
    <property type="entry name" value="IS1478 TRANSPOSASE"/>
    <property type="match status" value="1"/>
</dbReference>
<name>A0A3B0RIF9_9ZZZZ</name>
<proteinExistence type="predicted"/>
<dbReference type="InterPro" id="IPR008490">
    <property type="entry name" value="Transposase_InsH_N"/>
</dbReference>
<evidence type="ECO:0000259" key="1">
    <source>
        <dbReference type="Pfam" id="PF05598"/>
    </source>
</evidence>
<accession>A0A3B0RIF9</accession>
<evidence type="ECO:0000313" key="2">
    <source>
        <dbReference type="EMBL" id="VAV88616.1"/>
    </source>
</evidence>
<feature type="domain" description="Transposase InsH N-terminal" evidence="1">
    <location>
        <begin position="18"/>
        <end position="70"/>
    </location>
</feature>
<reference evidence="2" key="1">
    <citation type="submission" date="2018-06" db="EMBL/GenBank/DDBJ databases">
        <authorList>
            <person name="Zhirakovskaya E."/>
        </authorList>
    </citation>
    <scope>NUCLEOTIDE SEQUENCE</scope>
</reference>
<sequence>MLRKNPRPDRQDDLFRSRLENIINPRHELVKLGALIDWDGLEADLSRFYCSDNGRPAGSIRLMTGLCFLK</sequence>
<dbReference type="AlphaFoldDB" id="A0A3B0RIF9"/>
<dbReference type="EMBL" id="UOED01000035">
    <property type="protein sequence ID" value="VAV88616.1"/>
    <property type="molecule type" value="Genomic_DNA"/>
</dbReference>
<organism evidence="2">
    <name type="scientific">hydrothermal vent metagenome</name>
    <dbReference type="NCBI Taxonomy" id="652676"/>
    <lineage>
        <taxon>unclassified sequences</taxon>
        <taxon>metagenomes</taxon>
        <taxon>ecological metagenomes</taxon>
    </lineage>
</organism>
<protein>
    <recommendedName>
        <fullName evidence="1">Transposase InsH N-terminal domain-containing protein</fullName>
    </recommendedName>
</protein>
<dbReference type="PANTHER" id="PTHR33803:SF3">
    <property type="entry name" value="BLL1974 PROTEIN"/>
    <property type="match status" value="1"/>
</dbReference>
<gene>
    <name evidence="2" type="ORF">MNBD_ALPHA02-2298</name>
</gene>
<feature type="non-terminal residue" evidence="2">
    <location>
        <position position="70"/>
    </location>
</feature>